<comment type="caution">
    <text evidence="10">The sequence shown here is derived from an EMBL/GenBank/DDBJ whole genome shotgun (WGS) entry which is preliminary data.</text>
</comment>
<keyword evidence="4" id="KW-1003">Cell membrane</keyword>
<keyword evidence="7" id="KW-0653">Protein transport</keyword>
<evidence type="ECO:0000256" key="1">
    <source>
        <dbReference type="ARBA" id="ARBA00004377"/>
    </source>
</evidence>
<proteinExistence type="inferred from homology"/>
<dbReference type="GO" id="GO:0015627">
    <property type="term" value="C:type II protein secretion system complex"/>
    <property type="evidence" value="ECO:0007669"/>
    <property type="project" value="InterPro"/>
</dbReference>
<keyword evidence="3" id="KW-0813">Transport</keyword>
<evidence type="ECO:0000256" key="9">
    <source>
        <dbReference type="ARBA" id="ARBA00023136"/>
    </source>
</evidence>
<keyword evidence="6" id="KW-0812">Transmembrane</keyword>
<keyword evidence="5" id="KW-0997">Cell inner membrane</keyword>
<keyword evidence="9" id="KW-0472">Membrane</keyword>
<evidence type="ECO:0008006" key="12">
    <source>
        <dbReference type="Google" id="ProtNLM"/>
    </source>
</evidence>
<dbReference type="Pfam" id="PF04612">
    <property type="entry name" value="T2SSM"/>
    <property type="match status" value="1"/>
</dbReference>
<name>A0A8B2PWG8_9PROT</name>
<evidence type="ECO:0000256" key="4">
    <source>
        <dbReference type="ARBA" id="ARBA00022475"/>
    </source>
</evidence>
<evidence type="ECO:0000256" key="2">
    <source>
        <dbReference type="ARBA" id="ARBA00010637"/>
    </source>
</evidence>
<dbReference type="InterPro" id="IPR007690">
    <property type="entry name" value="T2SS_GspM"/>
</dbReference>
<evidence type="ECO:0000313" key="11">
    <source>
        <dbReference type="Proteomes" id="UP000249123"/>
    </source>
</evidence>
<comment type="similarity">
    <text evidence="2">Belongs to the GSP M family.</text>
</comment>
<dbReference type="SUPFAM" id="SSF103054">
    <property type="entry name" value="General secretion pathway protein M, EpsM"/>
    <property type="match status" value="1"/>
</dbReference>
<dbReference type="AlphaFoldDB" id="A0A8B2PWG8"/>
<evidence type="ECO:0000313" key="10">
    <source>
        <dbReference type="EMBL" id="RAN33876.1"/>
    </source>
</evidence>
<dbReference type="GO" id="GO:0015628">
    <property type="term" value="P:protein secretion by the type II secretion system"/>
    <property type="evidence" value="ECO:0007669"/>
    <property type="project" value="InterPro"/>
</dbReference>
<accession>A0A8B2PWG8</accession>
<dbReference type="EMBL" id="AWFB01000016">
    <property type="protein sequence ID" value="RAN33876.1"/>
    <property type="molecule type" value="Genomic_DNA"/>
</dbReference>
<dbReference type="Gene3D" id="3.30.1360.100">
    <property type="entry name" value="General secretion pathway protein M, EpsM"/>
    <property type="match status" value="1"/>
</dbReference>
<gene>
    <name evidence="10" type="ORF">HY3_11955</name>
</gene>
<comment type="subcellular location">
    <subcellularLocation>
        <location evidence="1">Cell inner membrane</location>
        <topology evidence="1">Single-pass membrane protein</topology>
    </subcellularLocation>
</comment>
<evidence type="ECO:0000256" key="7">
    <source>
        <dbReference type="ARBA" id="ARBA00022927"/>
    </source>
</evidence>
<organism evidence="10 11">
    <name type="scientific">Hyphomonas pacifica</name>
    <dbReference type="NCBI Taxonomy" id="1280941"/>
    <lineage>
        <taxon>Bacteria</taxon>
        <taxon>Pseudomonadati</taxon>
        <taxon>Pseudomonadota</taxon>
        <taxon>Alphaproteobacteria</taxon>
        <taxon>Hyphomonadales</taxon>
        <taxon>Hyphomonadaceae</taxon>
        <taxon>Hyphomonas</taxon>
    </lineage>
</organism>
<reference evidence="10 11" key="1">
    <citation type="submission" date="2013-04" db="EMBL/GenBank/DDBJ databases">
        <title>Hyphomonas sp. T24B3 Genome Sequencing.</title>
        <authorList>
            <person name="Lai Q."/>
            <person name="Shao Z."/>
        </authorList>
    </citation>
    <scope>NUCLEOTIDE SEQUENCE [LARGE SCALE GENOMIC DNA]</scope>
    <source>
        <strain evidence="10 11">T24B3</strain>
    </source>
</reference>
<evidence type="ECO:0000256" key="8">
    <source>
        <dbReference type="ARBA" id="ARBA00022989"/>
    </source>
</evidence>
<protein>
    <recommendedName>
        <fullName evidence="12">Type II secretion system protein M</fullName>
    </recommendedName>
</protein>
<evidence type="ECO:0000256" key="5">
    <source>
        <dbReference type="ARBA" id="ARBA00022519"/>
    </source>
</evidence>
<evidence type="ECO:0000256" key="3">
    <source>
        <dbReference type="ARBA" id="ARBA00022448"/>
    </source>
</evidence>
<dbReference type="InterPro" id="IPR023229">
    <property type="entry name" value="T2SS_M_periplasmic_sf"/>
</dbReference>
<sequence>MVLVGLMLLQLVVITPLRASHAQAKADLEGASAQLDVVSAELVSRRMLRPSSGVPSIVYGEPLRKGLVQLANSRGLKVSRLQTGENGNLTLQFESAPPTLVYAWLADADKTYGAEPERAALFAAEAGTVRASFEFSGAPS</sequence>
<evidence type="ECO:0000256" key="6">
    <source>
        <dbReference type="ARBA" id="ARBA00022692"/>
    </source>
</evidence>
<dbReference type="GO" id="GO:0005886">
    <property type="term" value="C:plasma membrane"/>
    <property type="evidence" value="ECO:0007669"/>
    <property type="project" value="UniProtKB-SubCell"/>
</dbReference>
<dbReference type="Proteomes" id="UP000249123">
    <property type="component" value="Unassembled WGS sequence"/>
</dbReference>
<keyword evidence="11" id="KW-1185">Reference proteome</keyword>
<keyword evidence="8" id="KW-1133">Transmembrane helix</keyword>